<proteinExistence type="predicted"/>
<evidence type="ECO:0000259" key="1">
    <source>
        <dbReference type="Pfam" id="PF01364"/>
    </source>
</evidence>
<dbReference type="InterPro" id="IPR001769">
    <property type="entry name" value="Gingipain"/>
</dbReference>
<feature type="domain" description="Gingipain" evidence="1">
    <location>
        <begin position="412"/>
        <end position="770"/>
    </location>
</feature>
<dbReference type="CDD" id="cd02258">
    <property type="entry name" value="Peptidase_C25_N"/>
    <property type="match status" value="1"/>
</dbReference>
<dbReference type="Gene3D" id="2.60.40.4070">
    <property type="match status" value="1"/>
</dbReference>
<accession>A0A2S7IM34</accession>
<dbReference type="InterPro" id="IPR029030">
    <property type="entry name" value="Caspase-like_dom_sf"/>
</dbReference>
<dbReference type="Pfam" id="PF01364">
    <property type="entry name" value="Peptidase_C25"/>
    <property type="match status" value="1"/>
</dbReference>
<dbReference type="EMBL" id="PTRA01000001">
    <property type="protein sequence ID" value="PQA58709.1"/>
    <property type="molecule type" value="Genomic_DNA"/>
</dbReference>
<dbReference type="InterPro" id="IPR013783">
    <property type="entry name" value="Ig-like_fold"/>
</dbReference>
<dbReference type="Gene3D" id="2.60.40.10">
    <property type="entry name" value="Immunoglobulins"/>
    <property type="match status" value="1"/>
</dbReference>
<dbReference type="SUPFAM" id="SSF52129">
    <property type="entry name" value="Caspase-like"/>
    <property type="match status" value="1"/>
</dbReference>
<dbReference type="Gene3D" id="3.40.50.1460">
    <property type="match status" value="1"/>
</dbReference>
<evidence type="ECO:0000313" key="3">
    <source>
        <dbReference type="Proteomes" id="UP000239590"/>
    </source>
</evidence>
<evidence type="ECO:0000313" key="2">
    <source>
        <dbReference type="EMBL" id="PQA58709.1"/>
    </source>
</evidence>
<reference evidence="3" key="1">
    <citation type="submission" date="2018-02" db="EMBL/GenBank/DDBJ databases">
        <title>Genome sequencing of Solimonas sp. HR-BB.</title>
        <authorList>
            <person name="Lee Y."/>
            <person name="Jeon C.O."/>
        </authorList>
    </citation>
    <scope>NUCLEOTIDE SEQUENCE [LARGE SCALE GENOMIC DNA]</scope>
    <source>
        <strain evidence="3">HR-U</strain>
    </source>
</reference>
<protein>
    <recommendedName>
        <fullName evidence="1">Gingipain domain-containing protein</fullName>
    </recommendedName>
</protein>
<dbReference type="Proteomes" id="UP000239590">
    <property type="component" value="Unassembled WGS sequence"/>
</dbReference>
<dbReference type="GO" id="GO:0006508">
    <property type="term" value="P:proteolysis"/>
    <property type="evidence" value="ECO:0007669"/>
    <property type="project" value="InterPro"/>
</dbReference>
<keyword evidence="3" id="KW-1185">Reference proteome</keyword>
<dbReference type="RefSeq" id="WP_104709899.1">
    <property type="nucleotide sequence ID" value="NZ_PTRA01000001.1"/>
</dbReference>
<comment type="caution">
    <text evidence="2">The sequence shown here is derived from an EMBL/GenBank/DDBJ whole genome shotgun (WGS) entry which is preliminary data.</text>
</comment>
<name>A0A2S7IM34_9BACT</name>
<organism evidence="2 3">
    <name type="scientific">Siphonobacter curvatus</name>
    <dbReference type="NCBI Taxonomy" id="2094562"/>
    <lineage>
        <taxon>Bacteria</taxon>
        <taxon>Pseudomonadati</taxon>
        <taxon>Bacteroidota</taxon>
        <taxon>Cytophagia</taxon>
        <taxon>Cytophagales</taxon>
        <taxon>Cytophagaceae</taxon>
        <taxon>Siphonobacter</taxon>
    </lineage>
</organism>
<dbReference type="OrthoDB" id="9757650at2"/>
<gene>
    <name evidence="2" type="ORF">C5O19_03325</name>
</gene>
<sequence length="1474" mass="162909">MLANRYTLYILFIGLLLFSRSYAQQGRFGNEWINYEQTYFKIPVWEKGVYRIPYDQLRQAGFPVEKNPASYQLFKQGTEQAITVNGQADGTFDSSDYVEFYGVPNDGSRDASLYRDPKLQTNPKVSLFSDTTYYYLTYRLDNQPGKRMETVAAQAPGALQAEPFHWQDELLLFKAGYPVGPTYPIGVRYLSGMTISSYEVGKGYTDARINNGQSKNYTFSLSNPYTAGDKPILELSVYGGTADPHNLEIRGGISATQNRLLGTIAYTNYDLKLFKTTLEWTDVSAQSHVLNVLSTKGTFENESNYVVYTQLSYPQALTMQGVSMGKTLRLRANTTGTSLIQLGSATGSDQIYDITQPDQIRRISGTLNNGVLSAVIPQTTSGRNLWVNRETRTVATIQRIGFRKIDPTKSNYLIVTNKRLQKPAGGYADIVKEYAAYRASAAGGKHDTLIVDIDLLANQFNYGERSGVAIRHFTDYMIQNGKPEHLFLIGKTIAPQFYRFIGDFYQNNLVPAGGWPGSDWVTVEGLTGEKDIPGIPVGRLSVTTPNEVLAYLNKVKEYERQEPALWRKSFLHLSGGKTTGELNLFRNYVESYKTIAEKNNLGGKVSITSKKTDDPVEFINISGPVNQGLGIVTFFGHAAAQISDIDVGYVTNESLGYRNKGKYPIMIINGCDAGNIFDNNLAAVPLSSDWVNTADRGAILALATSFSGFPTYLNGYSTALYDQMFKNELGLGQSFGVSLLKAIRTYLKAYPGEMALGHSQQFVLQGDPAIVPFPYTKPDYAVTNSGLFLKGFDGKEVVASADSFRVGMVVSNLGRNLVKPFSISLKRTLSNGREIDLGSRQYAPVAYQDTLYFTVANAANSGGTNRFDVTIDATNQIDELNKQNNKAFLSLALPGSLARPVLPHDFAMVGTQENGAPTARLMAEYTPTNASVTAGNILFELDTSAAFTSTFKKTTTLPSSNAEGWKVALLASDSTVYYWRVRDADQAVSGTNQWSKYSFTYIKGVEDGWAQSQSTQFENVLTDQVLLRNGRWDFSGSVTSGVLTSSLIGPTTRWGAIRQQVTKNTQQKSSLDVYGVDARGTETLLITNLTSTLIDISKIDAKQYPYLRLREKISGPTAPQLKRWLVSYQGVPEGALYVQGRTSYLSTLPLTLEEGASFTQALNFNVLSTATFTDSLLVTETLTNAAASVTTTKQYRVAAAKSIPLSLTYRNLQAGENRLSISVNPQVLPEVSYTNNTVTFALNVQADRTTPTLEVTFDGRTIREGDYVSANPVIVVRVKDSNKYAIKQDTVGVNLYWQQPEGSLQRLSYKNPNMKWDTLAGNEFRVTYQPKNLAEGTYFFQAQGSDVAGNNAGALPYAIHFQVKAETGLQQFMVSPNPLELYTRFNLVLTGDRLPDAMTIEIMTLQGQLLRILSNETQPLRVGANEYFWNGTDHQGNRLPPGTYIYRLKLSQNGQSYPIIDPAFKATGRVVIVR</sequence>
<dbReference type="GO" id="GO:0008234">
    <property type="term" value="F:cysteine-type peptidase activity"/>
    <property type="evidence" value="ECO:0007669"/>
    <property type="project" value="InterPro"/>
</dbReference>